<sequence length="290" mass="31975">MSNTATEVVATTAYGGNEKKRKAGEIEPVEVVGPYGLITSTAHGCAPDVLRQARVDLAACYRILDRMNLNEGIDNHLTVMVPGTQPLRFLCIAYGLAWSEVTASNLLLLDETGKVLEGSGAPDPTAFFIHSRIHKKHPHAVCVLHTHMPHATALCCLEDMELKMINQNCLRFYDEVAYDTDYKGLVLGTVEGDRMAQAMGSNRVLMHRNHGVITCGDSVAEAFDELYYLERCAHVQCLAYATNRPLATVSDEICVEYKKDVVKFRGCWAEKHFAARKRELLKGGAADFAA</sequence>
<dbReference type="EMBL" id="HBIW01021524">
    <property type="protein sequence ID" value="CAE0703095.1"/>
    <property type="molecule type" value="Transcribed_RNA"/>
</dbReference>
<dbReference type="GO" id="GO:0005856">
    <property type="term" value="C:cytoskeleton"/>
    <property type="evidence" value="ECO:0007669"/>
    <property type="project" value="TreeGrafter"/>
</dbReference>
<evidence type="ECO:0000313" key="4">
    <source>
        <dbReference type="Proteomes" id="UP000789595"/>
    </source>
</evidence>
<reference evidence="3" key="2">
    <citation type="submission" date="2021-11" db="EMBL/GenBank/DDBJ databases">
        <authorList>
            <consortium name="Genoscope - CEA"/>
            <person name="William W."/>
        </authorList>
    </citation>
    <scope>NUCLEOTIDE SEQUENCE</scope>
</reference>
<dbReference type="EMBL" id="CAKKNE010000004">
    <property type="protein sequence ID" value="CAH0373809.1"/>
    <property type="molecule type" value="Genomic_DNA"/>
</dbReference>
<accession>A0A7S4A470</accession>
<dbReference type="PANTHER" id="PTHR10672">
    <property type="entry name" value="ADDUCIN"/>
    <property type="match status" value="1"/>
</dbReference>
<dbReference type="OrthoDB" id="3238794at2759"/>
<dbReference type="InterPro" id="IPR036409">
    <property type="entry name" value="Aldolase_II/adducin_N_sf"/>
</dbReference>
<gene>
    <name evidence="2" type="ORF">PCAL00307_LOCUS18542</name>
    <name evidence="3" type="ORF">PECAL_4P10490</name>
</gene>
<dbReference type="GO" id="GO:0051015">
    <property type="term" value="F:actin filament binding"/>
    <property type="evidence" value="ECO:0007669"/>
    <property type="project" value="TreeGrafter"/>
</dbReference>
<name>A0A7S4A470_9STRA</name>
<dbReference type="NCBIfam" id="NF005068">
    <property type="entry name" value="PRK06486.1"/>
    <property type="match status" value="1"/>
</dbReference>
<dbReference type="AlphaFoldDB" id="A0A7S4A470"/>
<dbReference type="SMART" id="SM01007">
    <property type="entry name" value="Aldolase_II"/>
    <property type="match status" value="1"/>
</dbReference>
<protein>
    <recommendedName>
        <fullName evidence="1">Class II aldolase/adducin N-terminal domain-containing protein</fullName>
    </recommendedName>
</protein>
<feature type="domain" description="Class II aldolase/adducin N-terminal" evidence="1">
    <location>
        <begin position="55"/>
        <end position="237"/>
    </location>
</feature>
<dbReference type="Pfam" id="PF00596">
    <property type="entry name" value="Aldolase_II"/>
    <property type="match status" value="1"/>
</dbReference>
<reference evidence="2" key="1">
    <citation type="submission" date="2021-01" db="EMBL/GenBank/DDBJ databases">
        <authorList>
            <person name="Corre E."/>
            <person name="Pelletier E."/>
            <person name="Niang G."/>
            <person name="Scheremetjew M."/>
            <person name="Finn R."/>
            <person name="Kale V."/>
            <person name="Holt S."/>
            <person name="Cochrane G."/>
            <person name="Meng A."/>
            <person name="Brown T."/>
            <person name="Cohen L."/>
        </authorList>
    </citation>
    <scope>NUCLEOTIDE SEQUENCE</scope>
    <source>
        <strain evidence="2">CCMP1756</strain>
    </source>
</reference>
<dbReference type="InterPro" id="IPR001303">
    <property type="entry name" value="Aldolase_II/adducin_N"/>
</dbReference>
<evidence type="ECO:0000259" key="1">
    <source>
        <dbReference type="SMART" id="SM01007"/>
    </source>
</evidence>
<evidence type="ECO:0000313" key="3">
    <source>
        <dbReference type="EMBL" id="CAH0373809.1"/>
    </source>
</evidence>
<keyword evidence="4" id="KW-1185">Reference proteome</keyword>
<dbReference type="Proteomes" id="UP000789595">
    <property type="component" value="Unassembled WGS sequence"/>
</dbReference>
<dbReference type="PANTHER" id="PTHR10672:SF21">
    <property type="entry name" value="CLASS II ALDOLASE_ADDUCIN N-TERMINAL DOMAIN-CONTAINING PROTEIN"/>
    <property type="match status" value="1"/>
</dbReference>
<dbReference type="Gene3D" id="3.40.225.10">
    <property type="entry name" value="Class II aldolase/adducin N-terminal domain"/>
    <property type="match status" value="1"/>
</dbReference>
<organism evidence="2">
    <name type="scientific">Pelagomonas calceolata</name>
    <dbReference type="NCBI Taxonomy" id="35677"/>
    <lineage>
        <taxon>Eukaryota</taxon>
        <taxon>Sar</taxon>
        <taxon>Stramenopiles</taxon>
        <taxon>Ochrophyta</taxon>
        <taxon>Pelagophyceae</taxon>
        <taxon>Pelagomonadales</taxon>
        <taxon>Pelagomonadaceae</taxon>
        <taxon>Pelagomonas</taxon>
    </lineage>
</organism>
<evidence type="ECO:0000313" key="2">
    <source>
        <dbReference type="EMBL" id="CAE0703095.1"/>
    </source>
</evidence>
<proteinExistence type="predicted"/>
<dbReference type="InterPro" id="IPR051017">
    <property type="entry name" value="Aldolase-II_Adducin_sf"/>
</dbReference>
<dbReference type="SUPFAM" id="SSF53639">
    <property type="entry name" value="AraD/HMP-PK domain-like"/>
    <property type="match status" value="1"/>
</dbReference>